<name>A0AAD6HZX9_PENCN</name>
<dbReference type="AlphaFoldDB" id="A0AAD6HZX9"/>
<dbReference type="Proteomes" id="UP001219568">
    <property type="component" value="Unassembled WGS sequence"/>
</dbReference>
<comment type="caution">
    <text evidence="1">The sequence shown here is derived from an EMBL/GenBank/DDBJ whole genome shotgun (WGS) entry which is preliminary data.</text>
</comment>
<proteinExistence type="predicted"/>
<gene>
    <name evidence="1" type="ORF">N7460_013511</name>
</gene>
<protein>
    <submittedName>
        <fullName evidence="1">Uncharacterized protein</fullName>
    </submittedName>
</protein>
<reference evidence="1" key="2">
    <citation type="submission" date="2023-01" db="EMBL/GenBank/DDBJ databases">
        <authorList>
            <person name="Petersen C."/>
        </authorList>
    </citation>
    <scope>NUCLEOTIDE SEQUENCE</scope>
    <source>
        <strain evidence="1">IBT 15450</strain>
    </source>
</reference>
<reference evidence="1" key="1">
    <citation type="journal article" date="2023" name="IMA Fungus">
        <title>Comparative genomic study of the Penicillium genus elucidates a diverse pangenome and 15 lateral gene transfer events.</title>
        <authorList>
            <person name="Petersen C."/>
            <person name="Sorensen T."/>
            <person name="Nielsen M.R."/>
            <person name="Sondergaard T.E."/>
            <person name="Sorensen J.L."/>
            <person name="Fitzpatrick D.A."/>
            <person name="Frisvad J.C."/>
            <person name="Nielsen K.L."/>
        </authorList>
    </citation>
    <scope>NUCLEOTIDE SEQUENCE</scope>
    <source>
        <strain evidence="1">IBT 15450</strain>
    </source>
</reference>
<evidence type="ECO:0000313" key="2">
    <source>
        <dbReference type="Proteomes" id="UP001219568"/>
    </source>
</evidence>
<dbReference type="EMBL" id="JAQJZL010000016">
    <property type="protein sequence ID" value="KAJ6023116.1"/>
    <property type="molecule type" value="Genomic_DNA"/>
</dbReference>
<accession>A0AAD6HZX9</accession>
<keyword evidence="2" id="KW-1185">Reference proteome</keyword>
<evidence type="ECO:0000313" key="1">
    <source>
        <dbReference type="EMBL" id="KAJ6023116.1"/>
    </source>
</evidence>
<organism evidence="1 2">
    <name type="scientific">Penicillium canescens</name>
    <dbReference type="NCBI Taxonomy" id="5083"/>
    <lineage>
        <taxon>Eukaryota</taxon>
        <taxon>Fungi</taxon>
        <taxon>Dikarya</taxon>
        <taxon>Ascomycota</taxon>
        <taxon>Pezizomycotina</taxon>
        <taxon>Eurotiomycetes</taxon>
        <taxon>Eurotiomycetidae</taxon>
        <taxon>Eurotiales</taxon>
        <taxon>Aspergillaceae</taxon>
        <taxon>Penicillium</taxon>
    </lineage>
</organism>
<sequence>MGLLRTAVRDAGFVGAKQERVVNMLMQKTPSHYKAPFIFKHEYGIRSAFVVQALACILLSVSPNLVFLGMTQPFYHHVDLDEATKNRQYYPLVELLSETNRSPKGKHYLQKLRDVYLINNGNMGIFDSRDFVQGDMITCLGPFNRLPSIESVGIDLLEEDANNGLPGYEHKTSKHL</sequence>